<dbReference type="OrthoDB" id="9789605at2"/>
<evidence type="ECO:0000313" key="3">
    <source>
        <dbReference type="EMBL" id="KTD04399.1"/>
    </source>
</evidence>
<reference evidence="3 4" key="1">
    <citation type="submission" date="2015-11" db="EMBL/GenBank/DDBJ databases">
        <title>Genomic analysis of 38 Legionella species identifies large and diverse effector repertoires.</title>
        <authorList>
            <person name="Burstein D."/>
            <person name="Amaro F."/>
            <person name="Zusman T."/>
            <person name="Lifshitz Z."/>
            <person name="Cohen O."/>
            <person name="Gilbert J.A."/>
            <person name="Pupko T."/>
            <person name="Shuman H.A."/>
            <person name="Segal G."/>
        </authorList>
    </citation>
    <scope>NUCLEOTIDE SEQUENCE [LARGE SCALE GENOMIC DNA]</scope>
    <source>
        <strain evidence="3 4">ATCC 49504</strain>
    </source>
</reference>
<dbReference type="SUPFAM" id="SSF55729">
    <property type="entry name" value="Acyl-CoA N-acyltransferases (Nat)"/>
    <property type="match status" value="1"/>
</dbReference>
<evidence type="ECO:0000313" key="4">
    <source>
        <dbReference type="Proteomes" id="UP000054785"/>
    </source>
</evidence>
<dbReference type="InterPro" id="IPR050832">
    <property type="entry name" value="Bact_Acetyltransf"/>
</dbReference>
<keyword evidence="1 3" id="KW-0808">Transferase</keyword>
<evidence type="ECO:0000256" key="1">
    <source>
        <dbReference type="ARBA" id="ARBA00022679"/>
    </source>
</evidence>
<dbReference type="PANTHER" id="PTHR43877">
    <property type="entry name" value="AMINOALKYLPHOSPHONATE N-ACETYLTRANSFERASE-RELATED-RELATED"/>
    <property type="match status" value="1"/>
</dbReference>
<accession>A0A0W0U9D1</accession>
<dbReference type="CDD" id="cd04301">
    <property type="entry name" value="NAT_SF"/>
    <property type="match status" value="1"/>
</dbReference>
<dbReference type="Gene3D" id="3.40.630.30">
    <property type="match status" value="1"/>
</dbReference>
<dbReference type="RefSeq" id="WP_058387054.1">
    <property type="nucleotide sequence ID" value="NZ_CAAAHN010000015.1"/>
</dbReference>
<gene>
    <name evidence="3" type="ORF">Lgee_0152</name>
</gene>
<comment type="caution">
    <text evidence="3">The sequence shown here is derived from an EMBL/GenBank/DDBJ whole genome shotgun (WGS) entry which is preliminary data.</text>
</comment>
<dbReference type="STRING" id="45065.Lgee_0152"/>
<organism evidence="3 4">
    <name type="scientific">Legionella geestiana</name>
    <dbReference type="NCBI Taxonomy" id="45065"/>
    <lineage>
        <taxon>Bacteria</taxon>
        <taxon>Pseudomonadati</taxon>
        <taxon>Pseudomonadota</taxon>
        <taxon>Gammaproteobacteria</taxon>
        <taxon>Legionellales</taxon>
        <taxon>Legionellaceae</taxon>
        <taxon>Legionella</taxon>
    </lineage>
</organism>
<keyword evidence="4" id="KW-1185">Reference proteome</keyword>
<dbReference type="PATRIC" id="fig|45065.4.peg.166"/>
<dbReference type="Proteomes" id="UP000054785">
    <property type="component" value="Unassembled WGS sequence"/>
</dbReference>
<dbReference type="PANTHER" id="PTHR43877:SF2">
    <property type="entry name" value="AMINOALKYLPHOSPHONATE N-ACETYLTRANSFERASE-RELATED"/>
    <property type="match status" value="1"/>
</dbReference>
<protein>
    <submittedName>
        <fullName evidence="3">Putative acetyltransferase</fullName>
    </submittedName>
</protein>
<proteinExistence type="predicted"/>
<keyword evidence="2" id="KW-0012">Acyltransferase</keyword>
<dbReference type="PROSITE" id="PS51186">
    <property type="entry name" value="GNAT"/>
    <property type="match status" value="1"/>
</dbReference>
<dbReference type="InterPro" id="IPR000182">
    <property type="entry name" value="GNAT_dom"/>
</dbReference>
<dbReference type="Pfam" id="PF00583">
    <property type="entry name" value="Acetyltransf_1"/>
    <property type="match status" value="1"/>
</dbReference>
<name>A0A0W0U9D1_9GAMM</name>
<sequence>MSIRIRKAKYSDLPDIILLLADDEIGSKREKYDEPLPQAYYDAFDLIDKDSNNWLMIAELDDKIIGTLQLTFITYLTYQGGTRAQIEGVRTDRSFRGRGIGKALVEWAINKSKEKGCHLVQLTTDKRRPKALAFYTKSGFVASHEGLKLKIGENEVE</sequence>
<dbReference type="InterPro" id="IPR016181">
    <property type="entry name" value="Acyl_CoA_acyltransferase"/>
</dbReference>
<dbReference type="GO" id="GO:0016747">
    <property type="term" value="F:acyltransferase activity, transferring groups other than amino-acyl groups"/>
    <property type="evidence" value="ECO:0007669"/>
    <property type="project" value="InterPro"/>
</dbReference>
<dbReference type="EMBL" id="LNYC01000004">
    <property type="protein sequence ID" value="KTD04399.1"/>
    <property type="molecule type" value="Genomic_DNA"/>
</dbReference>
<evidence type="ECO:0000256" key="2">
    <source>
        <dbReference type="ARBA" id="ARBA00023315"/>
    </source>
</evidence>
<dbReference type="AlphaFoldDB" id="A0A0W0U9D1"/>